<dbReference type="InterPro" id="IPR044861">
    <property type="entry name" value="IPNS-like_FE2OG_OXY"/>
</dbReference>
<dbReference type="PRINTS" id="PR00682">
    <property type="entry name" value="IPNSYNTHASE"/>
</dbReference>
<dbReference type="EMBL" id="UINC01079801">
    <property type="protein sequence ID" value="SVC22162.1"/>
    <property type="molecule type" value="Genomic_DNA"/>
</dbReference>
<organism evidence="2">
    <name type="scientific">marine metagenome</name>
    <dbReference type="NCBI Taxonomy" id="408172"/>
    <lineage>
        <taxon>unclassified sequences</taxon>
        <taxon>metagenomes</taxon>
        <taxon>ecological metagenomes</taxon>
    </lineage>
</organism>
<reference evidence="2" key="1">
    <citation type="submission" date="2018-05" db="EMBL/GenBank/DDBJ databases">
        <authorList>
            <person name="Lanie J.A."/>
            <person name="Ng W.-L."/>
            <person name="Kazmierczak K.M."/>
            <person name="Andrzejewski T.M."/>
            <person name="Davidsen T.M."/>
            <person name="Wayne K.J."/>
            <person name="Tettelin H."/>
            <person name="Glass J.I."/>
            <person name="Rusch D."/>
            <person name="Podicherti R."/>
            <person name="Tsui H.-C.T."/>
            <person name="Winkler M.E."/>
        </authorList>
    </citation>
    <scope>NUCLEOTIDE SEQUENCE</scope>
</reference>
<dbReference type="SUPFAM" id="SSF51197">
    <property type="entry name" value="Clavaminate synthase-like"/>
    <property type="match status" value="1"/>
</dbReference>
<dbReference type="Pfam" id="PF03171">
    <property type="entry name" value="2OG-FeII_Oxy"/>
    <property type="match status" value="1"/>
</dbReference>
<accession>A0A382KFN4</accession>
<dbReference type="PANTHER" id="PTHR47990">
    <property type="entry name" value="2-OXOGLUTARATE (2OG) AND FE(II)-DEPENDENT OXYGENASE SUPERFAMILY PROTEIN-RELATED"/>
    <property type="match status" value="1"/>
</dbReference>
<dbReference type="InterPro" id="IPR005123">
    <property type="entry name" value="Oxoglu/Fe-dep_dioxygenase_dom"/>
</dbReference>
<feature type="domain" description="Fe2OG dioxygenase" evidence="1">
    <location>
        <begin position="166"/>
        <end position="268"/>
    </location>
</feature>
<sequence length="318" mass="36532">MEFPILDLAHSNDLLVTELRSALEEVGFYAVVNHGIDWANVEKIVDASRHYHNRPLAKKMENAFNGSFAGYLAISDNTIRTSDLNNNDTGDLNAAYFMERDCVPDGIQSPRAKAFSSPNQWPDDMPEFKKTLSNYYDLMEVFGRRLLPLYARALDLPENYFDDAFSWAQASLRLSHYPPVQRAENQFGIAPHTDAGFLTILPQSDVVGLHIRPPDSDWIAAPQVEQGFFINSGDMLKRWTNDRFLSTRHMAINETNIDRYATVFFYSPNLEYEMACLPTCQDANNSPKYPPITYGKYRDWFMNANYRDSEQEITEYLD</sequence>
<dbReference type="Gene3D" id="2.60.120.330">
    <property type="entry name" value="B-lactam Antibiotic, Isopenicillin N Synthase, Chain"/>
    <property type="match status" value="1"/>
</dbReference>
<dbReference type="InterPro" id="IPR026992">
    <property type="entry name" value="DIOX_N"/>
</dbReference>
<gene>
    <name evidence="2" type="ORF">METZ01_LOCUS275016</name>
</gene>
<dbReference type="Pfam" id="PF14226">
    <property type="entry name" value="DIOX_N"/>
    <property type="match status" value="1"/>
</dbReference>
<dbReference type="InterPro" id="IPR027443">
    <property type="entry name" value="IPNS-like_sf"/>
</dbReference>
<protein>
    <recommendedName>
        <fullName evidence="1">Fe2OG dioxygenase domain-containing protein</fullName>
    </recommendedName>
</protein>
<proteinExistence type="predicted"/>
<name>A0A382KFN4_9ZZZZ</name>
<dbReference type="InterPro" id="IPR050231">
    <property type="entry name" value="Iron_ascorbate_oxido_reductase"/>
</dbReference>
<dbReference type="AlphaFoldDB" id="A0A382KFN4"/>
<dbReference type="PROSITE" id="PS51471">
    <property type="entry name" value="FE2OG_OXY"/>
    <property type="match status" value="1"/>
</dbReference>
<evidence type="ECO:0000259" key="1">
    <source>
        <dbReference type="PROSITE" id="PS51471"/>
    </source>
</evidence>
<evidence type="ECO:0000313" key="2">
    <source>
        <dbReference type="EMBL" id="SVC22162.1"/>
    </source>
</evidence>